<evidence type="ECO:0000256" key="3">
    <source>
        <dbReference type="ARBA" id="ARBA00022723"/>
    </source>
</evidence>
<evidence type="ECO:0000256" key="4">
    <source>
        <dbReference type="ARBA" id="ARBA00022729"/>
    </source>
</evidence>
<dbReference type="GO" id="GO:0004177">
    <property type="term" value="F:aminopeptidase activity"/>
    <property type="evidence" value="ECO:0007669"/>
    <property type="project" value="UniProtKB-KW"/>
</dbReference>
<feature type="domain" description="Peptidase M28" evidence="8">
    <location>
        <begin position="317"/>
        <end position="532"/>
    </location>
</feature>
<dbReference type="OrthoDB" id="9778250at2"/>
<dbReference type="CDD" id="cd05660">
    <property type="entry name" value="M28_like_PA"/>
    <property type="match status" value="1"/>
</dbReference>
<evidence type="ECO:0000256" key="5">
    <source>
        <dbReference type="ARBA" id="ARBA00022801"/>
    </source>
</evidence>
<evidence type="ECO:0000256" key="1">
    <source>
        <dbReference type="ARBA" id="ARBA00022438"/>
    </source>
</evidence>
<evidence type="ECO:0000313" key="10">
    <source>
        <dbReference type="Proteomes" id="UP000308149"/>
    </source>
</evidence>
<dbReference type="KEGG" id="thes:FHQ07_09580"/>
<evidence type="ECO:0000313" key="9">
    <source>
        <dbReference type="EMBL" id="QDA57535.1"/>
    </source>
</evidence>
<evidence type="ECO:0000259" key="8">
    <source>
        <dbReference type="Pfam" id="PF04389"/>
    </source>
</evidence>
<protein>
    <submittedName>
        <fullName evidence="9">M20/M25/M40 family metallo-hydrolase</fullName>
    </submittedName>
</protein>
<keyword evidence="10" id="KW-1185">Reference proteome</keyword>
<dbReference type="Gene3D" id="3.50.30.30">
    <property type="match status" value="1"/>
</dbReference>
<reference evidence="9 10" key="1">
    <citation type="submission" date="2019-06" db="EMBL/GenBank/DDBJ databases">
        <title>Thermomonas aquatica sp. nov., isolated from an industrial wastewater treatment plant.</title>
        <authorList>
            <person name="Jeon J.H."/>
            <person name="Park D.-S."/>
        </authorList>
    </citation>
    <scope>NUCLEOTIDE SEQUENCE [LARGE SCALE GENOMIC DNA]</scope>
    <source>
        <strain evidence="9 10">SY21</strain>
    </source>
</reference>
<dbReference type="CDD" id="cd04821">
    <property type="entry name" value="PA_M28_1_2"/>
    <property type="match status" value="1"/>
</dbReference>
<dbReference type="InterPro" id="IPR045175">
    <property type="entry name" value="M28_fam"/>
</dbReference>
<dbReference type="PANTHER" id="PTHR12147">
    <property type="entry name" value="METALLOPEPTIDASE M28 FAMILY MEMBER"/>
    <property type="match status" value="1"/>
</dbReference>
<dbReference type="AlphaFoldDB" id="A0A5B7ZS76"/>
<accession>A0A5B7ZS76</accession>
<organism evidence="9 10">
    <name type="scientific">Thermomonas aquatica</name>
    <dbReference type="NCBI Taxonomy" id="2202149"/>
    <lineage>
        <taxon>Bacteria</taxon>
        <taxon>Pseudomonadati</taxon>
        <taxon>Pseudomonadota</taxon>
        <taxon>Gammaproteobacteria</taxon>
        <taxon>Lysobacterales</taxon>
        <taxon>Lysobacteraceae</taxon>
        <taxon>Thermomonas</taxon>
    </lineage>
</organism>
<dbReference type="InterPro" id="IPR046450">
    <property type="entry name" value="PA_dom_sf"/>
</dbReference>
<keyword evidence="1" id="KW-0031">Aminopeptidase</keyword>
<dbReference type="Proteomes" id="UP000308149">
    <property type="component" value="Chromosome"/>
</dbReference>
<keyword evidence="6" id="KW-0862">Zinc</keyword>
<keyword evidence="2" id="KW-0645">Protease</keyword>
<dbReference type="GO" id="GO:0008235">
    <property type="term" value="F:metalloexopeptidase activity"/>
    <property type="evidence" value="ECO:0007669"/>
    <property type="project" value="InterPro"/>
</dbReference>
<dbReference type="Pfam" id="PF04389">
    <property type="entry name" value="Peptidase_M28"/>
    <property type="match status" value="1"/>
</dbReference>
<dbReference type="RefSeq" id="WP_139716586.1">
    <property type="nucleotide sequence ID" value="NZ_CP040871.1"/>
</dbReference>
<dbReference type="InterPro" id="IPR007484">
    <property type="entry name" value="Peptidase_M28"/>
</dbReference>
<proteinExistence type="predicted"/>
<keyword evidence="3" id="KW-0479">Metal-binding</keyword>
<dbReference type="FunFam" id="3.40.630.10:FF:000088">
    <property type="entry name" value="Peptidase M20"/>
    <property type="match status" value="1"/>
</dbReference>
<dbReference type="EMBL" id="CP040871">
    <property type="protein sequence ID" value="QDA57535.1"/>
    <property type="molecule type" value="Genomic_DNA"/>
</dbReference>
<dbReference type="PANTHER" id="PTHR12147:SF56">
    <property type="entry name" value="AMINOPEPTIDASE YDR415C-RELATED"/>
    <property type="match status" value="1"/>
</dbReference>
<name>A0A5B7ZS76_9GAMM</name>
<evidence type="ECO:0000256" key="6">
    <source>
        <dbReference type="ARBA" id="ARBA00022833"/>
    </source>
</evidence>
<dbReference type="SUPFAM" id="SSF52025">
    <property type="entry name" value="PA domain"/>
    <property type="match status" value="1"/>
</dbReference>
<keyword evidence="4" id="KW-0732">Signal</keyword>
<evidence type="ECO:0000256" key="7">
    <source>
        <dbReference type="SAM" id="MobiDB-lite"/>
    </source>
</evidence>
<gene>
    <name evidence="9" type="ORF">FHQ07_09580</name>
</gene>
<feature type="region of interest" description="Disordered" evidence="7">
    <location>
        <begin position="20"/>
        <end position="39"/>
    </location>
</feature>
<evidence type="ECO:0000256" key="2">
    <source>
        <dbReference type="ARBA" id="ARBA00022670"/>
    </source>
</evidence>
<dbReference type="GO" id="GO:0046872">
    <property type="term" value="F:metal ion binding"/>
    <property type="evidence" value="ECO:0007669"/>
    <property type="project" value="UniProtKB-KW"/>
</dbReference>
<dbReference type="GO" id="GO:0006508">
    <property type="term" value="P:proteolysis"/>
    <property type="evidence" value="ECO:0007669"/>
    <property type="project" value="UniProtKB-KW"/>
</dbReference>
<keyword evidence="5 9" id="KW-0378">Hydrolase</keyword>
<dbReference type="SUPFAM" id="SSF53187">
    <property type="entry name" value="Zn-dependent exopeptidases"/>
    <property type="match status" value="1"/>
</dbReference>
<dbReference type="Gene3D" id="3.40.630.10">
    <property type="entry name" value="Zn peptidases"/>
    <property type="match status" value="2"/>
</dbReference>
<feature type="compositionally biased region" description="Low complexity" evidence="7">
    <location>
        <begin position="24"/>
        <end position="39"/>
    </location>
</feature>
<sequence length="570" mass="60531">MRHALLPLALLALCACTPRGSDQPAADTDAETPAANAATASTHEFHDGIDAGDFAEHVQQLSSDAFGGRGPGTPGEEKSVEYIKAQFARIGLQPGNGGDWFQTVPMVETTADESATLNLSVAGAPQVLKFGSDMVVGTRTGQAQVSIKDSPLVFVGYGVDAPEQQWNDYAGIDVKGKTVVMLVNDPGFHAGDAKLFDGKRMTYYGRWTYKFEEAARKGAAAALIIHDTEGASYGWDVVKNSWSGPQYDLPAKDDPAPRVPAQGWITGDAATALFKAAGQDLAKLRAAANKRGFKPVPLDAKLSLDLKSSSVEKNSRNVIGLLPGSEAPDEAIVYMAHWDHLGTHEGESGDNIYNGAVDNATGVAAILELAEAFRKAKTPPKRSILFLAVTLEESGLLGSKYYVAHPVVPLDKTVAVVNLDALAPIGKARDITVVGKGSSQLEDVLKVVLDKQQRKAVGEENTAAGYYFRSDHFNFAKAGVPALYIDSGTDLVEGGKAAGEAAGKDYTDNRYHKPGDQFDAATWKLDGIVQDVETAYSVGEALANGGQWPNWNAGNPFKAARDKMRPAAAK</sequence>
<dbReference type="PROSITE" id="PS51257">
    <property type="entry name" value="PROKAR_LIPOPROTEIN"/>
    <property type="match status" value="1"/>
</dbReference>